<dbReference type="AlphaFoldDB" id="A0A8D8ZCB9"/>
<organism evidence="2">
    <name type="scientific">Cacopsylla melanoneura</name>
    <dbReference type="NCBI Taxonomy" id="428564"/>
    <lineage>
        <taxon>Eukaryota</taxon>
        <taxon>Metazoa</taxon>
        <taxon>Ecdysozoa</taxon>
        <taxon>Arthropoda</taxon>
        <taxon>Hexapoda</taxon>
        <taxon>Insecta</taxon>
        <taxon>Pterygota</taxon>
        <taxon>Neoptera</taxon>
        <taxon>Paraneoptera</taxon>
        <taxon>Hemiptera</taxon>
        <taxon>Sternorrhyncha</taxon>
        <taxon>Psylloidea</taxon>
        <taxon>Psyllidae</taxon>
        <taxon>Psyllinae</taxon>
        <taxon>Cacopsylla</taxon>
    </lineage>
</organism>
<protein>
    <recommendedName>
        <fullName evidence="1">Endonuclease/exonuclease/phosphatase domain-containing protein</fullName>
    </recommendedName>
</protein>
<evidence type="ECO:0000259" key="1">
    <source>
        <dbReference type="Pfam" id="PF14529"/>
    </source>
</evidence>
<accession>A0A8D8ZCB9</accession>
<dbReference type="Gene3D" id="3.60.10.10">
    <property type="entry name" value="Endonuclease/exonuclease/phosphatase"/>
    <property type="match status" value="1"/>
</dbReference>
<dbReference type="EMBL" id="HBUF01463822">
    <property type="protein sequence ID" value="CAG6744310.1"/>
    <property type="molecule type" value="Transcribed_RNA"/>
</dbReference>
<feature type="domain" description="Endonuclease/exonuclease/phosphatase" evidence="1">
    <location>
        <begin position="148"/>
        <end position="239"/>
    </location>
</feature>
<proteinExistence type="predicted"/>
<reference evidence="2" key="1">
    <citation type="submission" date="2021-05" db="EMBL/GenBank/DDBJ databases">
        <authorList>
            <person name="Alioto T."/>
            <person name="Alioto T."/>
            <person name="Gomez Garrido J."/>
        </authorList>
    </citation>
    <scope>NUCLEOTIDE SEQUENCE</scope>
</reference>
<dbReference type="GO" id="GO:0003824">
    <property type="term" value="F:catalytic activity"/>
    <property type="evidence" value="ECO:0007669"/>
    <property type="project" value="InterPro"/>
</dbReference>
<sequence>MCKIQYRKGSLLAVQEGMVNMKIPDDLLNIKELQRVTKEKKGRSRGKNNKHDLLKVMTWNVEGLTSTLKDSPDNDLFQNSDLVFLQETMCTKVPNQLQNYYNLSVLAEKQDRGRPVGGLTILAKPNLNLQPVNQDMNRIQCKCRFGNIIGYYFNPDTHIEDIIQQLTEDLQTLDSQTSIIAGDFNCRVDIRNPRGDMLVQFMSSKYFRLLNDTSKQTYYCHNGSSCIDLIFVKSNVTKLLKNFHVITDPHKKHQRVLNN</sequence>
<dbReference type="InterPro" id="IPR036691">
    <property type="entry name" value="Endo/exonu/phosph_ase_sf"/>
</dbReference>
<evidence type="ECO:0000313" key="2">
    <source>
        <dbReference type="EMBL" id="CAG6744310.1"/>
    </source>
</evidence>
<dbReference type="SUPFAM" id="SSF56219">
    <property type="entry name" value="DNase I-like"/>
    <property type="match status" value="1"/>
</dbReference>
<dbReference type="Pfam" id="PF14529">
    <property type="entry name" value="Exo_endo_phos_2"/>
    <property type="match status" value="1"/>
</dbReference>
<name>A0A8D8ZCB9_9HEMI</name>
<dbReference type="InterPro" id="IPR005135">
    <property type="entry name" value="Endo/exonuclease/phosphatase"/>
</dbReference>